<dbReference type="CDD" id="cd01125">
    <property type="entry name" value="RepA_RSF1010_like"/>
    <property type="match status" value="1"/>
</dbReference>
<gene>
    <name evidence="2" type="ORF">PS645_01842</name>
</gene>
<dbReference type="InterPro" id="IPR038724">
    <property type="entry name" value="RepA"/>
</dbReference>
<reference evidence="2 3" key="1">
    <citation type="submission" date="2019-09" db="EMBL/GenBank/DDBJ databases">
        <authorList>
            <person name="Chandra G."/>
            <person name="Truman W A."/>
        </authorList>
    </citation>
    <scope>NUCLEOTIDE SEQUENCE [LARGE SCALE GENOMIC DNA]</scope>
    <source>
        <strain evidence="2">PS645</strain>
    </source>
</reference>
<sequence length="411" mass="45030">MSAKTKDLYHNQWATQRQQQISTPDFRFVAACHMPIKPVAWLVESYIEEDALTVMYGPPGKGKSFVALDLSCCIASGMPFHGHLVKPGVVIYIAGEGHNGIARRLHAWAQHNDTALPELLFVSEAPTDLSSETNAAKVAEAVKQIAEATGESPVLIVIDTMARNFGGDENSATDVGHFIRNVDALRRHWKATVLIVHHSGKDGERGARGSSALKGAADAEFEVSRSNEDNLVRLIPRKMKDAEEPSSLAFELVGVSVRDDSGSLISGAALRLTGYTAPAAPVLAKLGKQQKAALETLEQMHAEIAQRLNSQGREDHPVLITLDAWKAKCEEAEISRQRFHDVKNTLTDRQQIRIDGAHVFLVRPVLQSLMEPDRTDSLKIVNTGQTGREADENRTQNGQHAKSPAVDFEEF</sequence>
<dbReference type="OrthoDB" id="9763644at2"/>
<dbReference type="RefSeq" id="WP_150580194.1">
    <property type="nucleotide sequence ID" value="NZ_CABVGX010000011.1"/>
</dbReference>
<evidence type="ECO:0000313" key="2">
    <source>
        <dbReference type="EMBL" id="VVM72649.1"/>
    </source>
</evidence>
<name>A0A5E6RWJ1_PSEFL</name>
<evidence type="ECO:0000256" key="1">
    <source>
        <dbReference type="SAM" id="MobiDB-lite"/>
    </source>
</evidence>
<dbReference type="SUPFAM" id="SSF52540">
    <property type="entry name" value="P-loop containing nucleoside triphosphate hydrolases"/>
    <property type="match status" value="1"/>
</dbReference>
<dbReference type="Proteomes" id="UP000325607">
    <property type="component" value="Unassembled WGS sequence"/>
</dbReference>
<evidence type="ECO:0000313" key="3">
    <source>
        <dbReference type="Proteomes" id="UP000325607"/>
    </source>
</evidence>
<feature type="region of interest" description="Disordered" evidence="1">
    <location>
        <begin position="382"/>
        <end position="411"/>
    </location>
</feature>
<organism evidence="2 3">
    <name type="scientific">Pseudomonas fluorescens</name>
    <dbReference type="NCBI Taxonomy" id="294"/>
    <lineage>
        <taxon>Bacteria</taxon>
        <taxon>Pseudomonadati</taxon>
        <taxon>Pseudomonadota</taxon>
        <taxon>Gammaproteobacteria</taxon>
        <taxon>Pseudomonadales</taxon>
        <taxon>Pseudomonadaceae</taxon>
        <taxon>Pseudomonas</taxon>
    </lineage>
</organism>
<dbReference type="Gene3D" id="3.40.50.300">
    <property type="entry name" value="P-loop containing nucleotide triphosphate hydrolases"/>
    <property type="match status" value="1"/>
</dbReference>
<accession>A0A5E6RWJ1</accession>
<evidence type="ECO:0008006" key="4">
    <source>
        <dbReference type="Google" id="ProtNLM"/>
    </source>
</evidence>
<dbReference type="Pfam" id="PF13481">
    <property type="entry name" value="AAA_25"/>
    <property type="match status" value="1"/>
</dbReference>
<protein>
    <recommendedName>
        <fullName evidence="4">AAA+ ATPase domain-containing protein</fullName>
    </recommendedName>
</protein>
<dbReference type="InterPro" id="IPR027417">
    <property type="entry name" value="P-loop_NTPase"/>
</dbReference>
<proteinExistence type="predicted"/>
<dbReference type="AlphaFoldDB" id="A0A5E6RWJ1"/>
<dbReference type="EMBL" id="CABVGX010000011">
    <property type="protein sequence ID" value="VVM72649.1"/>
    <property type="molecule type" value="Genomic_DNA"/>
</dbReference>